<dbReference type="OrthoDB" id="9810922at2"/>
<dbReference type="AlphaFoldDB" id="A0A4R6QMP7"/>
<name>A0A4R6QMP7_9BURK</name>
<keyword evidence="3" id="KW-1185">Reference proteome</keyword>
<dbReference type="EMBL" id="SNXS01000004">
    <property type="protein sequence ID" value="TDP64125.1"/>
    <property type="molecule type" value="Genomic_DNA"/>
</dbReference>
<dbReference type="InterPro" id="IPR009081">
    <property type="entry name" value="PP-bd_ACP"/>
</dbReference>
<dbReference type="InterPro" id="IPR036736">
    <property type="entry name" value="ACP-like_sf"/>
</dbReference>
<proteinExistence type="predicted"/>
<dbReference type="SUPFAM" id="SSF47336">
    <property type="entry name" value="ACP-like"/>
    <property type="match status" value="1"/>
</dbReference>
<protein>
    <submittedName>
        <fullName evidence="2">Phosphopantetheine binding protein</fullName>
    </submittedName>
</protein>
<dbReference type="Gene3D" id="1.10.1200.10">
    <property type="entry name" value="ACP-like"/>
    <property type="match status" value="1"/>
</dbReference>
<dbReference type="PROSITE" id="PS50075">
    <property type="entry name" value="CARRIER"/>
    <property type="match status" value="1"/>
</dbReference>
<sequence>MNETAIRSLVQAVLADIAPEADLASVGPDEDLRSALDLDSMDFLNFIIGISKGSGVSIKEADYPRIFTLKGLLDYLVR</sequence>
<dbReference type="Proteomes" id="UP000295361">
    <property type="component" value="Unassembled WGS sequence"/>
</dbReference>
<accession>A0A4R6QMP7</accession>
<evidence type="ECO:0000259" key="1">
    <source>
        <dbReference type="PROSITE" id="PS50075"/>
    </source>
</evidence>
<evidence type="ECO:0000313" key="2">
    <source>
        <dbReference type="EMBL" id="TDP64125.1"/>
    </source>
</evidence>
<dbReference type="InParanoid" id="A0A4R6QMP7"/>
<dbReference type="RefSeq" id="WP_133701961.1">
    <property type="nucleotide sequence ID" value="NZ_SNXS01000004.1"/>
</dbReference>
<evidence type="ECO:0000313" key="3">
    <source>
        <dbReference type="Proteomes" id="UP000295361"/>
    </source>
</evidence>
<feature type="domain" description="Carrier" evidence="1">
    <location>
        <begin position="4"/>
        <end position="78"/>
    </location>
</feature>
<organism evidence="2 3">
    <name type="scientific">Roseateles toxinivorans</name>
    <dbReference type="NCBI Taxonomy" id="270368"/>
    <lineage>
        <taxon>Bacteria</taxon>
        <taxon>Pseudomonadati</taxon>
        <taxon>Pseudomonadota</taxon>
        <taxon>Betaproteobacteria</taxon>
        <taxon>Burkholderiales</taxon>
        <taxon>Sphaerotilaceae</taxon>
        <taxon>Roseateles</taxon>
    </lineage>
</organism>
<reference evidence="2 3" key="1">
    <citation type="submission" date="2019-03" db="EMBL/GenBank/DDBJ databases">
        <title>Genomic Encyclopedia of Type Strains, Phase IV (KMG-IV): sequencing the most valuable type-strain genomes for metagenomic binning, comparative biology and taxonomic classification.</title>
        <authorList>
            <person name="Goeker M."/>
        </authorList>
    </citation>
    <scope>NUCLEOTIDE SEQUENCE [LARGE SCALE GENOMIC DNA]</scope>
    <source>
        <strain evidence="2 3">DSM 16998</strain>
    </source>
</reference>
<gene>
    <name evidence="2" type="ORF">DES47_104414</name>
</gene>
<dbReference type="Pfam" id="PF00550">
    <property type="entry name" value="PP-binding"/>
    <property type="match status" value="1"/>
</dbReference>
<comment type="caution">
    <text evidence="2">The sequence shown here is derived from an EMBL/GenBank/DDBJ whole genome shotgun (WGS) entry which is preliminary data.</text>
</comment>